<evidence type="ECO:0000256" key="3">
    <source>
        <dbReference type="ARBA" id="ARBA00022777"/>
    </source>
</evidence>
<gene>
    <name evidence="4" type="ORF">LCGC14_0276630</name>
</gene>
<sequence length="402" mass="40400">MRIIIAPDSFKETLTATEVANAIAEGVLLTCSDATIDLCPMADGGEGTVEAMVAATGGRFLTADVFGPLGKKIRARFGMLGHATGTPLPGELGLVGAKIQSEGLGGYGGQAAVIEMAAASGLELVPPEKRDPTVTTTFGTGELIMTALDQGAQEIIIGIGGSATTDGGCGCAQALGVTFVATDGGPCVCGLAGGGLAEIERIDLSTRDPRIADVRIRVACDVTNPLTGPNGAAAVYGPQKGATPAQVAMLDQGLRRLAGVIRQSLDVDVELTPGAGAAGGLGAGLMAFAGATLERGVEMIADAVDLDARLRGADLCITGEGKFDSQSALGKTAFGVAAAAREAGVPVICISGIAEDDGPHDHFDAVHALVDGEVTASQAMAQPEPLLKDRAARAVGQFLARR</sequence>
<accession>A0A0F9U276</accession>
<comment type="caution">
    <text evidence="4">The sequence shown here is derived from an EMBL/GenBank/DDBJ whole genome shotgun (WGS) entry which is preliminary data.</text>
</comment>
<dbReference type="PANTHER" id="PTHR21599:SF0">
    <property type="entry name" value="GLYCERATE KINASE"/>
    <property type="match status" value="1"/>
</dbReference>
<dbReference type="Pfam" id="PF02595">
    <property type="entry name" value="Gly_kinase"/>
    <property type="match status" value="1"/>
</dbReference>
<evidence type="ECO:0000256" key="2">
    <source>
        <dbReference type="ARBA" id="ARBA00022679"/>
    </source>
</evidence>
<evidence type="ECO:0000256" key="1">
    <source>
        <dbReference type="ARBA" id="ARBA00006284"/>
    </source>
</evidence>
<dbReference type="SUPFAM" id="SSF110738">
    <property type="entry name" value="Glycerate kinase I"/>
    <property type="match status" value="1"/>
</dbReference>
<dbReference type="PANTHER" id="PTHR21599">
    <property type="entry name" value="GLYCERATE KINASE"/>
    <property type="match status" value="1"/>
</dbReference>
<evidence type="ECO:0000313" key="4">
    <source>
        <dbReference type="EMBL" id="KKN85679.1"/>
    </source>
</evidence>
<keyword evidence="3" id="KW-0418">Kinase</keyword>
<name>A0A0F9U276_9ZZZZ</name>
<dbReference type="NCBIfam" id="TIGR00045">
    <property type="entry name" value="glycerate kinase"/>
    <property type="match status" value="1"/>
</dbReference>
<dbReference type="GO" id="GO:0031388">
    <property type="term" value="P:organic acid phosphorylation"/>
    <property type="evidence" value="ECO:0007669"/>
    <property type="project" value="InterPro"/>
</dbReference>
<dbReference type="InterPro" id="IPR004381">
    <property type="entry name" value="Glycerate_kinase"/>
</dbReference>
<dbReference type="GO" id="GO:0008887">
    <property type="term" value="F:glycerate kinase activity"/>
    <property type="evidence" value="ECO:0007669"/>
    <property type="project" value="InterPro"/>
</dbReference>
<dbReference type="InterPro" id="IPR018197">
    <property type="entry name" value="Glycerate_kinase_RE-like"/>
</dbReference>
<dbReference type="AlphaFoldDB" id="A0A0F9U276"/>
<evidence type="ECO:0008006" key="5">
    <source>
        <dbReference type="Google" id="ProtNLM"/>
    </source>
</evidence>
<comment type="similarity">
    <text evidence="1">Belongs to the glycerate kinase type-1 family.</text>
</comment>
<protein>
    <recommendedName>
        <fullName evidence="5">Glycerate kinase</fullName>
    </recommendedName>
</protein>
<dbReference type="InterPro" id="IPR018193">
    <property type="entry name" value="Glyc_kinase_flavodox-like_fold"/>
</dbReference>
<dbReference type="PIRSF" id="PIRSF006078">
    <property type="entry name" value="GlxK"/>
    <property type="match status" value="1"/>
</dbReference>
<keyword evidence="2" id="KW-0808">Transferase</keyword>
<reference evidence="4" key="1">
    <citation type="journal article" date="2015" name="Nature">
        <title>Complex archaea that bridge the gap between prokaryotes and eukaryotes.</title>
        <authorList>
            <person name="Spang A."/>
            <person name="Saw J.H."/>
            <person name="Jorgensen S.L."/>
            <person name="Zaremba-Niedzwiedzka K."/>
            <person name="Martijn J."/>
            <person name="Lind A.E."/>
            <person name="van Eijk R."/>
            <person name="Schleper C."/>
            <person name="Guy L."/>
            <person name="Ettema T.J."/>
        </authorList>
    </citation>
    <scope>NUCLEOTIDE SEQUENCE</scope>
</reference>
<dbReference type="EMBL" id="LAZR01000156">
    <property type="protein sequence ID" value="KKN85679.1"/>
    <property type="molecule type" value="Genomic_DNA"/>
</dbReference>
<proteinExistence type="inferred from homology"/>
<dbReference type="Gene3D" id="3.40.50.10350">
    <property type="entry name" value="Glycerate kinase, domain 1"/>
    <property type="match status" value="1"/>
</dbReference>
<organism evidence="4">
    <name type="scientific">marine sediment metagenome</name>
    <dbReference type="NCBI Taxonomy" id="412755"/>
    <lineage>
        <taxon>unclassified sequences</taxon>
        <taxon>metagenomes</taxon>
        <taxon>ecological metagenomes</taxon>
    </lineage>
</organism>
<dbReference type="Gene3D" id="3.90.1510.10">
    <property type="entry name" value="Glycerate kinase, domain 2"/>
    <property type="match status" value="1"/>
</dbReference>
<dbReference type="InterPro" id="IPR036129">
    <property type="entry name" value="Glycerate_kinase_sf"/>
</dbReference>